<feature type="transmembrane region" description="Helical" evidence="3">
    <location>
        <begin position="113"/>
        <end position="133"/>
    </location>
</feature>
<evidence type="ECO:0008006" key="8">
    <source>
        <dbReference type="Google" id="ProtNLM"/>
    </source>
</evidence>
<evidence type="ECO:0000256" key="3">
    <source>
        <dbReference type="SAM" id="Phobius"/>
    </source>
</evidence>
<keyword evidence="3" id="KW-0812">Transmembrane</keyword>
<feature type="region of interest" description="Disordered" evidence="2">
    <location>
        <begin position="157"/>
        <end position="183"/>
    </location>
</feature>
<sequence>MSLTMKAWFRAIAAAFKAEASAQTVAGISVLILSIYAGELLPASESSFEAILTNEFRTINGKCSTLIPIGPGYENVSLANQVCTTVGSQPGQSTVSGARFLKLSFDFSYSNTWMNFGILIAFAIGFITFLLIFSEFNTSIANETPIVLYKQGSKTAPVVQPGDEEGNQNEKSSQTSSSDVNPQVDAGKELATTAPMTDIFSWQHVKYTVPISGEVDRTLLSDVTGYVAPGKLTALMGESGAGKTTLLNVLAQRVSTGVVTGDMFVNGQPLPKDFQSQTGYCQQMDTHMPTATVREALLFSARLRQPASVPLAEKEA</sequence>
<reference evidence="6" key="1">
    <citation type="submission" date="2020-07" db="EMBL/GenBank/DDBJ databases">
        <authorList>
            <person name="Nieuwenhuis M."/>
            <person name="Van De Peppel L.J.J."/>
        </authorList>
    </citation>
    <scope>NUCLEOTIDE SEQUENCE</scope>
    <source>
        <strain evidence="6">AP01</strain>
        <tissue evidence="6">Mycelium</tissue>
    </source>
</reference>
<dbReference type="Pfam" id="PF00005">
    <property type="entry name" value="ABC_tran"/>
    <property type="match status" value="1"/>
</dbReference>
<proteinExistence type="predicted"/>
<dbReference type="GO" id="GO:0042626">
    <property type="term" value="F:ATPase-coupled transmembrane transporter activity"/>
    <property type="evidence" value="ECO:0007669"/>
    <property type="project" value="InterPro"/>
</dbReference>
<keyword evidence="3" id="KW-1133">Transmembrane helix</keyword>
<dbReference type="Gene3D" id="3.40.50.300">
    <property type="entry name" value="P-loop containing nucleotide triphosphate hydrolases"/>
    <property type="match status" value="1"/>
</dbReference>
<dbReference type="AlphaFoldDB" id="A0A9P7G518"/>
<dbReference type="Pfam" id="PF06422">
    <property type="entry name" value="PDR_CDR"/>
    <property type="match status" value="1"/>
</dbReference>
<reference evidence="6" key="2">
    <citation type="submission" date="2021-10" db="EMBL/GenBank/DDBJ databases">
        <title>Phylogenomics reveals ancestral predisposition of the termite-cultivated fungus Termitomyces towards a domesticated lifestyle.</title>
        <authorList>
            <person name="Auxier B."/>
            <person name="Grum-Grzhimaylo A."/>
            <person name="Cardenas M.E."/>
            <person name="Lodge J.D."/>
            <person name="Laessoe T."/>
            <person name="Pedersen O."/>
            <person name="Smith M.E."/>
            <person name="Kuyper T.W."/>
            <person name="Franco-Molano E.A."/>
            <person name="Baroni T.J."/>
            <person name="Aanen D.K."/>
        </authorList>
    </citation>
    <scope>NUCLEOTIDE SEQUENCE</scope>
    <source>
        <strain evidence="6">AP01</strain>
        <tissue evidence="6">Mycelium</tissue>
    </source>
</reference>
<dbReference type="InterPro" id="IPR027417">
    <property type="entry name" value="P-loop_NTPase"/>
</dbReference>
<dbReference type="GO" id="GO:0005524">
    <property type="term" value="F:ATP binding"/>
    <property type="evidence" value="ECO:0007669"/>
    <property type="project" value="InterPro"/>
</dbReference>
<evidence type="ECO:0000259" key="4">
    <source>
        <dbReference type="Pfam" id="PF00005"/>
    </source>
</evidence>
<evidence type="ECO:0000313" key="7">
    <source>
        <dbReference type="Proteomes" id="UP000775547"/>
    </source>
</evidence>
<dbReference type="GO" id="GO:0016020">
    <property type="term" value="C:membrane"/>
    <property type="evidence" value="ECO:0007669"/>
    <property type="project" value="InterPro"/>
</dbReference>
<evidence type="ECO:0000256" key="2">
    <source>
        <dbReference type="SAM" id="MobiDB-lite"/>
    </source>
</evidence>
<feature type="transmembrane region" description="Helical" evidence="3">
    <location>
        <begin position="20"/>
        <end position="38"/>
    </location>
</feature>
<protein>
    <recommendedName>
        <fullName evidence="8">ABC transporter domain-containing protein</fullName>
    </recommendedName>
</protein>
<evidence type="ECO:0000259" key="5">
    <source>
        <dbReference type="Pfam" id="PF06422"/>
    </source>
</evidence>
<keyword evidence="7" id="KW-1185">Reference proteome</keyword>
<dbReference type="SUPFAM" id="SSF52540">
    <property type="entry name" value="P-loop containing nucleoside triphosphate hydrolases"/>
    <property type="match status" value="1"/>
</dbReference>
<feature type="compositionally biased region" description="Polar residues" evidence="2">
    <location>
        <begin position="169"/>
        <end position="181"/>
    </location>
</feature>
<gene>
    <name evidence="6" type="ORF">DXG03_000521</name>
</gene>
<keyword evidence="3" id="KW-0472">Membrane</keyword>
<dbReference type="PANTHER" id="PTHR19241">
    <property type="entry name" value="ATP-BINDING CASSETTE TRANSPORTER"/>
    <property type="match status" value="1"/>
</dbReference>
<dbReference type="OrthoDB" id="3042094at2759"/>
<evidence type="ECO:0000313" key="6">
    <source>
        <dbReference type="EMBL" id="KAG5643688.1"/>
    </source>
</evidence>
<feature type="domain" description="CDR ABC transporter" evidence="5">
    <location>
        <begin position="67"/>
        <end position="155"/>
    </location>
</feature>
<organism evidence="6 7">
    <name type="scientific">Asterophora parasitica</name>
    <dbReference type="NCBI Taxonomy" id="117018"/>
    <lineage>
        <taxon>Eukaryota</taxon>
        <taxon>Fungi</taxon>
        <taxon>Dikarya</taxon>
        <taxon>Basidiomycota</taxon>
        <taxon>Agaricomycotina</taxon>
        <taxon>Agaricomycetes</taxon>
        <taxon>Agaricomycetidae</taxon>
        <taxon>Agaricales</taxon>
        <taxon>Tricholomatineae</taxon>
        <taxon>Lyophyllaceae</taxon>
        <taxon>Asterophora</taxon>
    </lineage>
</organism>
<dbReference type="Proteomes" id="UP000775547">
    <property type="component" value="Unassembled WGS sequence"/>
</dbReference>
<dbReference type="EMBL" id="JABCKV010000100">
    <property type="protein sequence ID" value="KAG5643688.1"/>
    <property type="molecule type" value="Genomic_DNA"/>
</dbReference>
<accession>A0A9P7G518</accession>
<feature type="domain" description="ABC transporter" evidence="4">
    <location>
        <begin position="220"/>
        <end position="301"/>
    </location>
</feature>
<dbReference type="GO" id="GO:0016887">
    <property type="term" value="F:ATP hydrolysis activity"/>
    <property type="evidence" value="ECO:0007669"/>
    <property type="project" value="InterPro"/>
</dbReference>
<keyword evidence="1" id="KW-0813">Transport</keyword>
<dbReference type="InterPro" id="IPR003439">
    <property type="entry name" value="ABC_transporter-like_ATP-bd"/>
</dbReference>
<name>A0A9P7G518_9AGAR</name>
<evidence type="ECO:0000256" key="1">
    <source>
        <dbReference type="ARBA" id="ARBA00022448"/>
    </source>
</evidence>
<dbReference type="InterPro" id="IPR010929">
    <property type="entry name" value="PDR_CDR_ABC"/>
</dbReference>
<comment type="caution">
    <text evidence="6">The sequence shown here is derived from an EMBL/GenBank/DDBJ whole genome shotgun (WGS) entry which is preliminary data.</text>
</comment>